<dbReference type="EMBL" id="HBUF01651720">
    <property type="protein sequence ID" value="CAG6787083.1"/>
    <property type="molecule type" value="Transcribed_RNA"/>
</dbReference>
<feature type="compositionally biased region" description="Acidic residues" evidence="7">
    <location>
        <begin position="7"/>
        <end position="35"/>
    </location>
</feature>
<keyword evidence="2" id="KW-0808">Transferase</keyword>
<name>A0A8D8ZCU0_9HEMI</name>
<dbReference type="EMBL" id="HBUF01470519">
    <property type="protein sequence ID" value="CAG6744581.1"/>
    <property type="molecule type" value="Transcribed_RNA"/>
</dbReference>
<dbReference type="AlphaFoldDB" id="A0A8D8ZCU0"/>
<organism evidence="9">
    <name type="scientific">Cacopsylla melanoneura</name>
    <dbReference type="NCBI Taxonomy" id="428564"/>
    <lineage>
        <taxon>Eukaryota</taxon>
        <taxon>Metazoa</taxon>
        <taxon>Ecdysozoa</taxon>
        <taxon>Arthropoda</taxon>
        <taxon>Hexapoda</taxon>
        <taxon>Insecta</taxon>
        <taxon>Pterygota</taxon>
        <taxon>Neoptera</taxon>
        <taxon>Paraneoptera</taxon>
        <taxon>Hemiptera</taxon>
        <taxon>Sternorrhyncha</taxon>
        <taxon>Psylloidea</taxon>
        <taxon>Psyllidae</taxon>
        <taxon>Psyllinae</taxon>
        <taxon>Cacopsylla</taxon>
    </lineage>
</organism>
<dbReference type="SMART" id="SM00562">
    <property type="entry name" value="NDK"/>
    <property type="match status" value="1"/>
</dbReference>
<keyword evidence="4 9" id="KW-0418">Kinase</keyword>
<dbReference type="EMBL" id="HBUF01470518">
    <property type="protein sequence ID" value="CAG6744580.1"/>
    <property type="molecule type" value="Transcribed_RNA"/>
</dbReference>
<evidence type="ECO:0000256" key="5">
    <source>
        <dbReference type="ARBA" id="ARBA00022840"/>
    </source>
</evidence>
<accession>A0A8D8ZCU0</accession>
<dbReference type="PANTHER" id="PTHR46161:SF3">
    <property type="entry name" value="NUCLEOSIDE DIPHOSPHATE KINASE DDB_G0292928-RELATED"/>
    <property type="match status" value="1"/>
</dbReference>
<feature type="region of interest" description="Disordered" evidence="7">
    <location>
        <begin position="1"/>
        <end position="37"/>
    </location>
</feature>
<evidence type="ECO:0000256" key="7">
    <source>
        <dbReference type="SAM" id="MobiDB-lite"/>
    </source>
</evidence>
<dbReference type="Pfam" id="PF00334">
    <property type="entry name" value="NDK"/>
    <property type="match status" value="1"/>
</dbReference>
<keyword evidence="3" id="KW-0547">Nucleotide-binding</keyword>
<dbReference type="Pfam" id="PF05186">
    <property type="entry name" value="Dpy-30"/>
    <property type="match status" value="1"/>
</dbReference>
<keyword evidence="5" id="KW-0067">ATP-binding</keyword>
<dbReference type="InterPro" id="IPR036850">
    <property type="entry name" value="NDK-like_dom_sf"/>
</dbReference>
<dbReference type="PANTHER" id="PTHR46161">
    <property type="entry name" value="NUCLEOSIDE DIPHOSPHATE KINASE"/>
    <property type="match status" value="1"/>
</dbReference>
<feature type="domain" description="Nucleoside diphosphate kinase-like" evidence="8">
    <location>
        <begin position="46"/>
        <end position="186"/>
    </location>
</feature>
<proteinExistence type="inferred from homology"/>
<dbReference type="InterPro" id="IPR034907">
    <property type="entry name" value="NDK-like_dom"/>
</dbReference>
<dbReference type="InterPro" id="IPR007858">
    <property type="entry name" value="Dpy-30_motif"/>
</dbReference>
<protein>
    <submittedName>
        <fullName evidence="9">Nucleoside diphosphate kinase homolog 5</fullName>
    </submittedName>
</protein>
<dbReference type="EMBL" id="HBUF01651721">
    <property type="protein sequence ID" value="CAG6787084.1"/>
    <property type="molecule type" value="Transcribed_RNA"/>
</dbReference>
<dbReference type="GO" id="GO:0005524">
    <property type="term" value="F:ATP binding"/>
    <property type="evidence" value="ECO:0007669"/>
    <property type="project" value="UniProtKB-KW"/>
</dbReference>
<dbReference type="Gene3D" id="3.30.70.141">
    <property type="entry name" value="Nucleoside diphosphate kinase-like domain"/>
    <property type="match status" value="1"/>
</dbReference>
<comment type="caution">
    <text evidence="6">Lacks conserved residue(s) required for the propagation of feature annotation.</text>
</comment>
<dbReference type="GO" id="GO:0016301">
    <property type="term" value="F:kinase activity"/>
    <property type="evidence" value="ECO:0007669"/>
    <property type="project" value="UniProtKB-KW"/>
</dbReference>
<evidence type="ECO:0000256" key="6">
    <source>
        <dbReference type="PROSITE-ProRule" id="PRU00706"/>
    </source>
</evidence>
<evidence type="ECO:0000256" key="4">
    <source>
        <dbReference type="ARBA" id="ARBA00022777"/>
    </source>
</evidence>
<evidence type="ECO:0000256" key="3">
    <source>
        <dbReference type="ARBA" id="ARBA00022741"/>
    </source>
</evidence>
<evidence type="ECO:0000313" key="9">
    <source>
        <dbReference type="EMBL" id="CAG6744580.1"/>
    </source>
</evidence>
<reference evidence="9" key="1">
    <citation type="submission" date="2021-05" db="EMBL/GenBank/DDBJ databases">
        <authorList>
            <person name="Alioto T."/>
            <person name="Alioto T."/>
            <person name="Gomez Garrido J."/>
        </authorList>
    </citation>
    <scope>NUCLEOTIDE SEQUENCE</scope>
</reference>
<dbReference type="Gene3D" id="1.20.890.10">
    <property type="entry name" value="cAMP-dependent protein kinase regulatory subunit, dimerization-anchoring domain"/>
    <property type="match status" value="1"/>
</dbReference>
<evidence type="ECO:0000259" key="8">
    <source>
        <dbReference type="SMART" id="SM00562"/>
    </source>
</evidence>
<comment type="similarity">
    <text evidence="1 6">Belongs to the NDK family.</text>
</comment>
<dbReference type="PROSITE" id="PS51374">
    <property type="entry name" value="NDPK_LIKE"/>
    <property type="match status" value="1"/>
</dbReference>
<evidence type="ECO:0000256" key="2">
    <source>
        <dbReference type="ARBA" id="ARBA00022679"/>
    </source>
</evidence>
<dbReference type="SUPFAM" id="SSF54919">
    <property type="entry name" value="Nucleoside diphosphate kinase, NDK"/>
    <property type="match status" value="1"/>
</dbReference>
<sequence length="263" mass="30401">MAARVLEEEDYLQPEYELEEEGEGEAISEGDEDEVPPPVVRDLRNYEYTLALVKPHAICHVPDIEKIIQEKGFTIIKRKTLKLTPEQATEFLIKREERDPVKVPELICNIVSGFIHVMVLAKEKAIKKWQHLLGPADPAKARYVYPLSLRAKYGEDGIMNALYGSRNQEEAARDIRFFFKDIIIEPSRQNKVSLKDACEPSNVSFLTHKVYLQENIYPTLQKGLAELVRFKPAHGFHWFINWLFENDPHSPKVKPCELHKIPN</sequence>
<evidence type="ECO:0000256" key="1">
    <source>
        <dbReference type="ARBA" id="ARBA00008142"/>
    </source>
</evidence>
<dbReference type="CDD" id="cd22970">
    <property type="entry name" value="DD_NDKH5-like"/>
    <property type="match status" value="1"/>
</dbReference>